<organism evidence="1 2">
    <name type="scientific">Alkalispirochaeta americana</name>
    <dbReference type="NCBI Taxonomy" id="159291"/>
    <lineage>
        <taxon>Bacteria</taxon>
        <taxon>Pseudomonadati</taxon>
        <taxon>Spirochaetota</taxon>
        <taxon>Spirochaetia</taxon>
        <taxon>Spirochaetales</taxon>
        <taxon>Spirochaetaceae</taxon>
        <taxon>Alkalispirochaeta</taxon>
    </lineage>
</organism>
<sequence length="109" mass="11979">MDVKETGYLKVLADFSFPENQIVINPNDGFDLGLLTSDTTAVFYYGESPATIEGSEVRPIHGTVRQKNECAMGNVEISLKAVEKMGTPARIRLHLVQQSPYPHLLISTG</sequence>
<dbReference type="Proteomes" id="UP000186400">
    <property type="component" value="Unassembled WGS sequence"/>
</dbReference>
<evidence type="ECO:0000313" key="1">
    <source>
        <dbReference type="EMBL" id="SIQ74339.1"/>
    </source>
</evidence>
<reference evidence="1 2" key="1">
    <citation type="submission" date="2017-01" db="EMBL/GenBank/DDBJ databases">
        <authorList>
            <person name="Mah S.A."/>
            <person name="Swanson W.J."/>
            <person name="Moy G.W."/>
            <person name="Vacquier V.D."/>
        </authorList>
    </citation>
    <scope>NUCLEOTIDE SEQUENCE [LARGE SCALE GENOMIC DNA]</scope>
    <source>
        <strain evidence="1 2">ASpG1</strain>
    </source>
</reference>
<evidence type="ECO:0000313" key="2">
    <source>
        <dbReference type="Proteomes" id="UP000186400"/>
    </source>
</evidence>
<dbReference type="RefSeq" id="WP_076489331.1">
    <property type="nucleotide sequence ID" value="NZ_FTMS01000014.1"/>
</dbReference>
<name>A0A1N6V9E1_9SPIO</name>
<keyword evidence="2" id="KW-1185">Reference proteome</keyword>
<proteinExistence type="predicted"/>
<dbReference type="AlphaFoldDB" id="A0A1N6V9E1"/>
<dbReference type="STRING" id="159291.SAMN05920897_11424"/>
<dbReference type="OrthoDB" id="371216at2"/>
<protein>
    <submittedName>
        <fullName evidence="1">Uncharacterized protein</fullName>
    </submittedName>
</protein>
<accession>A0A1N6V9E1</accession>
<dbReference type="EMBL" id="FTMS01000014">
    <property type="protein sequence ID" value="SIQ74339.1"/>
    <property type="molecule type" value="Genomic_DNA"/>
</dbReference>
<gene>
    <name evidence="1" type="ORF">SAMN05920897_11424</name>
</gene>